<reference evidence="2" key="1">
    <citation type="submission" date="2025-08" db="UniProtKB">
        <authorList>
            <consortium name="RefSeq"/>
        </authorList>
    </citation>
    <scope>IDENTIFICATION</scope>
    <source>
        <tissue evidence="2">Epidermis and Blubber</tissue>
    </source>
</reference>
<evidence type="ECO:0000313" key="1">
    <source>
        <dbReference type="Proteomes" id="UP000694857"/>
    </source>
</evidence>
<proteinExistence type="predicted"/>
<dbReference type="AlphaFoldDB" id="A0A8B8X6I7"/>
<sequence length="149" mass="16393">MSFFADSLLLQHGRMDWRGSRKAISPTVNYCGIGRGGLLHGQKMAVGDPVCVSQTGRRRKDQMQMDLTTENTPWDYPALNFHITRKKTEGAKMAGSWPSRFGAELGLTSDLPTLTGSLAAYLPPRPVPKTPPDSKSLLVKSMLQEDTLC</sequence>
<gene>
    <name evidence="2" type="primary">LOC118893548</name>
</gene>
<dbReference type="RefSeq" id="XP_036705121.1">
    <property type="nucleotide sequence ID" value="XM_036849226.1"/>
</dbReference>
<dbReference type="GeneID" id="118893548"/>
<keyword evidence="1" id="KW-1185">Reference proteome</keyword>
<organism evidence="1 2">
    <name type="scientific">Balaenoptera musculus</name>
    <name type="common">Blue whale</name>
    <dbReference type="NCBI Taxonomy" id="9771"/>
    <lineage>
        <taxon>Eukaryota</taxon>
        <taxon>Metazoa</taxon>
        <taxon>Chordata</taxon>
        <taxon>Craniata</taxon>
        <taxon>Vertebrata</taxon>
        <taxon>Euteleostomi</taxon>
        <taxon>Mammalia</taxon>
        <taxon>Eutheria</taxon>
        <taxon>Laurasiatheria</taxon>
        <taxon>Artiodactyla</taxon>
        <taxon>Whippomorpha</taxon>
        <taxon>Cetacea</taxon>
        <taxon>Mysticeti</taxon>
        <taxon>Balaenopteridae</taxon>
        <taxon>Balaenoptera</taxon>
    </lineage>
</organism>
<evidence type="ECO:0000313" key="2">
    <source>
        <dbReference type="RefSeq" id="XP_036705121.1"/>
    </source>
</evidence>
<protein>
    <submittedName>
        <fullName evidence="2">Uncharacterized protein LOC118893548 isoform X2</fullName>
    </submittedName>
</protein>
<name>A0A8B8X6I7_BALMU</name>
<dbReference type="Proteomes" id="UP000694857">
    <property type="component" value="Chromosome 3"/>
</dbReference>
<accession>A0A8B8X6I7</accession>